<evidence type="ECO:0000313" key="6">
    <source>
        <dbReference type="EMBL" id="MFI2229897.1"/>
    </source>
</evidence>
<evidence type="ECO:0000259" key="5">
    <source>
        <dbReference type="Pfam" id="PF13193"/>
    </source>
</evidence>
<proteinExistence type="inferred from homology"/>
<evidence type="ECO:0000256" key="3">
    <source>
        <dbReference type="SAM" id="MobiDB-lite"/>
    </source>
</evidence>
<dbReference type="SUPFAM" id="SSF56801">
    <property type="entry name" value="Acetyl-CoA synthetase-like"/>
    <property type="match status" value="1"/>
</dbReference>
<keyword evidence="2" id="KW-0436">Ligase</keyword>
<dbReference type="InterPro" id="IPR000873">
    <property type="entry name" value="AMP-dep_synth/lig_dom"/>
</dbReference>
<dbReference type="InterPro" id="IPR045851">
    <property type="entry name" value="AMP-bd_C_sf"/>
</dbReference>
<evidence type="ECO:0000256" key="2">
    <source>
        <dbReference type="ARBA" id="ARBA00022598"/>
    </source>
</evidence>
<protein>
    <submittedName>
        <fullName evidence="6">Class I adenylate-forming enzyme family protein</fullName>
    </submittedName>
</protein>
<sequence>MEHAPLTDLPGFAADPEAYTDYAVSDLVRHWARTRADEPAYISPAGITTWADYDRLADRVCAALLALGEIPAVAVYLPDTVEFHATLVGAYRAGVLAVAVGARSGPAEVAHLLSASGATVLVTARENRGVPVSDLSEELRARDTAPAHLVIVDGLRVGSVQRASRPAPAREFSVDDVCLLNSTSGTTGRPKLVMQTQRRWSAFAAIACRNAEMGAREIVAAFVPAPFGFGLWTAHFLPALLGRPALVMHRFDPAVAIELMAEHRATILACVSTQFRMMLQTPDRAVSRADALRVMFTGGEAVPYAEARRFEEATGALVLQFYGSNETGAASATTVHDDDETRLGTGGRLIEAMNVRILDDGTAGPGVRRGQPAVRGPLMSPGYWNDDAANAELFTDDGWVRLGDIVEVDDSDRLRVVGRLADLIIRGGKNISALEVEDFIREHPAVEMVAAVGVPDPLFGERLCAAVTLAPGADRLSLADLNTWLRAQGITREYLPERLRVLESMPLAPGGKIAKAEVGQLVETSAGDDDDGRRNQR</sequence>
<dbReference type="Proteomes" id="UP001611494">
    <property type="component" value="Unassembled WGS sequence"/>
</dbReference>
<gene>
    <name evidence="6" type="ORF">ACH49Z_08595</name>
</gene>
<feature type="region of interest" description="Disordered" evidence="3">
    <location>
        <begin position="518"/>
        <end position="537"/>
    </location>
</feature>
<name>A0ABW7VTH1_9NOCA</name>
<accession>A0ABW7VTH1</accession>
<evidence type="ECO:0000313" key="7">
    <source>
        <dbReference type="Proteomes" id="UP001611494"/>
    </source>
</evidence>
<organism evidence="6 7">
    <name type="scientific">Nocardia testacea</name>
    <dbReference type="NCBI Taxonomy" id="248551"/>
    <lineage>
        <taxon>Bacteria</taxon>
        <taxon>Bacillati</taxon>
        <taxon>Actinomycetota</taxon>
        <taxon>Actinomycetes</taxon>
        <taxon>Mycobacteriales</taxon>
        <taxon>Nocardiaceae</taxon>
        <taxon>Nocardia</taxon>
    </lineage>
</organism>
<dbReference type="InterPro" id="IPR042099">
    <property type="entry name" value="ANL_N_sf"/>
</dbReference>
<dbReference type="RefSeq" id="WP_397061062.1">
    <property type="nucleotide sequence ID" value="NZ_JBIRYL010000001.1"/>
</dbReference>
<dbReference type="InterPro" id="IPR025110">
    <property type="entry name" value="AMP-bd_C"/>
</dbReference>
<feature type="domain" description="AMP-dependent synthetase/ligase" evidence="4">
    <location>
        <begin position="29"/>
        <end position="384"/>
    </location>
</feature>
<evidence type="ECO:0000259" key="4">
    <source>
        <dbReference type="Pfam" id="PF00501"/>
    </source>
</evidence>
<dbReference type="Gene3D" id="3.30.300.30">
    <property type="match status" value="1"/>
</dbReference>
<reference evidence="6 7" key="1">
    <citation type="submission" date="2024-10" db="EMBL/GenBank/DDBJ databases">
        <title>The Natural Products Discovery Center: Release of the First 8490 Sequenced Strains for Exploring Actinobacteria Biosynthetic Diversity.</title>
        <authorList>
            <person name="Kalkreuter E."/>
            <person name="Kautsar S.A."/>
            <person name="Yang D."/>
            <person name="Bader C.D."/>
            <person name="Teijaro C.N."/>
            <person name="Fluegel L."/>
            <person name="Davis C.M."/>
            <person name="Simpson J.R."/>
            <person name="Lauterbach L."/>
            <person name="Steele A.D."/>
            <person name="Gui C."/>
            <person name="Meng S."/>
            <person name="Li G."/>
            <person name="Viehrig K."/>
            <person name="Ye F."/>
            <person name="Su P."/>
            <person name="Kiefer A.F."/>
            <person name="Nichols A."/>
            <person name="Cepeda A.J."/>
            <person name="Yan W."/>
            <person name="Fan B."/>
            <person name="Jiang Y."/>
            <person name="Adhikari A."/>
            <person name="Zheng C.-J."/>
            <person name="Schuster L."/>
            <person name="Cowan T.M."/>
            <person name="Smanski M.J."/>
            <person name="Chevrette M.G."/>
            <person name="De Carvalho L.P.S."/>
            <person name="Shen B."/>
        </authorList>
    </citation>
    <scope>NUCLEOTIDE SEQUENCE [LARGE SCALE GENOMIC DNA]</scope>
    <source>
        <strain evidence="6 7">NPDC019377</strain>
    </source>
</reference>
<comment type="similarity">
    <text evidence="1">Belongs to the ATP-dependent AMP-binding enzyme family.</text>
</comment>
<dbReference type="PANTHER" id="PTHR43201">
    <property type="entry name" value="ACYL-COA SYNTHETASE"/>
    <property type="match status" value="1"/>
</dbReference>
<dbReference type="PANTHER" id="PTHR43201:SF5">
    <property type="entry name" value="MEDIUM-CHAIN ACYL-COA LIGASE ACSF2, MITOCHONDRIAL"/>
    <property type="match status" value="1"/>
</dbReference>
<dbReference type="EMBL" id="JBIRYL010000001">
    <property type="protein sequence ID" value="MFI2229897.1"/>
    <property type="molecule type" value="Genomic_DNA"/>
</dbReference>
<evidence type="ECO:0000256" key="1">
    <source>
        <dbReference type="ARBA" id="ARBA00006432"/>
    </source>
</evidence>
<dbReference type="Pfam" id="PF13193">
    <property type="entry name" value="AMP-binding_C"/>
    <property type="match status" value="1"/>
</dbReference>
<feature type="domain" description="AMP-binding enzyme C-terminal" evidence="5">
    <location>
        <begin position="435"/>
        <end position="512"/>
    </location>
</feature>
<keyword evidence="7" id="KW-1185">Reference proteome</keyword>
<dbReference type="Pfam" id="PF00501">
    <property type="entry name" value="AMP-binding"/>
    <property type="match status" value="1"/>
</dbReference>
<comment type="caution">
    <text evidence="6">The sequence shown here is derived from an EMBL/GenBank/DDBJ whole genome shotgun (WGS) entry which is preliminary data.</text>
</comment>
<dbReference type="Gene3D" id="3.40.50.12780">
    <property type="entry name" value="N-terminal domain of ligase-like"/>
    <property type="match status" value="1"/>
</dbReference>